<evidence type="ECO:0000313" key="2">
    <source>
        <dbReference type="Proteomes" id="UP001605036"/>
    </source>
</evidence>
<evidence type="ECO:0000313" key="1">
    <source>
        <dbReference type="EMBL" id="KAL2633832.1"/>
    </source>
</evidence>
<keyword evidence="2" id="KW-1185">Reference proteome</keyword>
<dbReference type="EMBL" id="JBHFFA010000003">
    <property type="protein sequence ID" value="KAL2633832.1"/>
    <property type="molecule type" value="Genomic_DNA"/>
</dbReference>
<comment type="caution">
    <text evidence="1">The sequence shown here is derived from an EMBL/GenBank/DDBJ whole genome shotgun (WGS) entry which is preliminary data.</text>
</comment>
<name>A0ABD1YWS7_9MARC</name>
<reference evidence="1 2" key="1">
    <citation type="submission" date="2024-09" db="EMBL/GenBank/DDBJ databases">
        <title>Chromosome-scale assembly of Riccia fluitans.</title>
        <authorList>
            <person name="Paukszto L."/>
            <person name="Sawicki J."/>
            <person name="Karawczyk K."/>
            <person name="Piernik-Szablinska J."/>
            <person name="Szczecinska M."/>
            <person name="Mazdziarz M."/>
        </authorList>
    </citation>
    <scope>NUCLEOTIDE SEQUENCE [LARGE SCALE GENOMIC DNA]</scope>
    <source>
        <strain evidence="1">Rf_01</strain>
        <tissue evidence="1">Aerial parts of the thallus</tissue>
    </source>
</reference>
<gene>
    <name evidence="1" type="ORF">R1flu_005311</name>
</gene>
<organism evidence="1 2">
    <name type="scientific">Riccia fluitans</name>
    <dbReference type="NCBI Taxonomy" id="41844"/>
    <lineage>
        <taxon>Eukaryota</taxon>
        <taxon>Viridiplantae</taxon>
        <taxon>Streptophyta</taxon>
        <taxon>Embryophyta</taxon>
        <taxon>Marchantiophyta</taxon>
        <taxon>Marchantiopsida</taxon>
        <taxon>Marchantiidae</taxon>
        <taxon>Marchantiales</taxon>
        <taxon>Ricciaceae</taxon>
        <taxon>Riccia</taxon>
    </lineage>
</organism>
<sequence>MAPFHSKLADEQIVGDSCALFPSFLPSVKVSLLRSSNPCRAGVLQRTHSLTRKLLNWLMERPCTDPDLQPRVYQFCALYAG</sequence>
<dbReference type="AlphaFoldDB" id="A0ABD1YWS7"/>
<proteinExistence type="predicted"/>
<protein>
    <submittedName>
        <fullName evidence="1">Uncharacterized protein</fullName>
    </submittedName>
</protein>
<accession>A0ABD1YWS7</accession>
<dbReference type="Proteomes" id="UP001605036">
    <property type="component" value="Unassembled WGS sequence"/>
</dbReference>